<gene>
    <name evidence="2" type="ORF">TCARB_1818</name>
</gene>
<dbReference type="STRING" id="697581.TCARB_1818"/>
<feature type="region of interest" description="Disordered" evidence="1">
    <location>
        <begin position="175"/>
        <end position="195"/>
    </location>
</feature>
<feature type="compositionally biased region" description="Basic and acidic residues" evidence="1">
    <location>
        <begin position="175"/>
        <end position="188"/>
    </location>
</feature>
<proteinExistence type="predicted"/>
<organism evidence="2 3">
    <name type="scientific">Thermofilum adornatum 1505</name>
    <dbReference type="NCBI Taxonomy" id="697581"/>
    <lineage>
        <taxon>Archaea</taxon>
        <taxon>Thermoproteota</taxon>
        <taxon>Thermoprotei</taxon>
        <taxon>Thermofilales</taxon>
        <taxon>Thermofilaceae</taxon>
        <taxon>Thermofilum</taxon>
    </lineage>
</organism>
<accession>A0A3G1AA81</accession>
<dbReference type="Proteomes" id="UP000266720">
    <property type="component" value="Chromosome"/>
</dbReference>
<evidence type="ECO:0000256" key="1">
    <source>
        <dbReference type="SAM" id="MobiDB-lite"/>
    </source>
</evidence>
<dbReference type="EMBL" id="CP007493">
    <property type="protein sequence ID" value="AJB42854.1"/>
    <property type="molecule type" value="Genomic_DNA"/>
</dbReference>
<dbReference type="KEGG" id="tcb:TCARB_1818"/>
<dbReference type="GeneID" id="25407230"/>
<evidence type="ECO:0000313" key="3">
    <source>
        <dbReference type="Proteomes" id="UP000266720"/>
    </source>
</evidence>
<dbReference type="RefSeq" id="WP_052887211.1">
    <property type="nucleotide sequence ID" value="NZ_CP007493.1"/>
</dbReference>
<reference evidence="3" key="1">
    <citation type="book" date="2010" name="EXTREMOPHILES" publisher="0:0-0">
        <title>Complete genome sequences of ten hyperthermophilic archaea reveal their metabolic capabilities and possible ecological roles.</title>
        <editorList>
            <person name="?"/>
        </editorList>
        <authorList>
            <person name="Ravin N.V."/>
            <person name="Mardanov A.V."/>
            <person name="Bonch-Osmolovskaya E.A."/>
            <person name="Skryabin K.G."/>
        </authorList>
    </citation>
    <scope>NUCLEOTIDE SEQUENCE [LARGE SCALE GENOMIC DNA]</scope>
    <source>
        <strain evidence="3">1505</strain>
    </source>
</reference>
<sequence>MYSGGLQKRKILGLLSGYLVEEQGLKIVEEPVGDFDLVAEDSSGLRYGFIVVEGAGRVEDKILAAGRVCYKAPYDRVYIVIDRRAWLKLTGLRELKNHFKEVYQAGLLVVSEEGVLEIFSAPRRGPKQPVEAREVPVREELPARPVKVPEERRVEKRTVEAPHVEEETYSIEAKRVEEEVPESPKTEDLSGLPSFIQDNPWLRILSRERKR</sequence>
<evidence type="ECO:0000313" key="2">
    <source>
        <dbReference type="EMBL" id="AJB42854.1"/>
    </source>
</evidence>
<protein>
    <submittedName>
        <fullName evidence="2">Uncharacterized protein</fullName>
    </submittedName>
</protein>
<name>A0A3G1AA81_9CREN</name>
<dbReference type="AlphaFoldDB" id="A0A3G1AA81"/>